<organism evidence="3 4">
    <name type="scientific">Paenibacillus allorhizoplanae</name>
    <dbReference type="NCBI Taxonomy" id="2905648"/>
    <lineage>
        <taxon>Bacteria</taxon>
        <taxon>Bacillati</taxon>
        <taxon>Bacillota</taxon>
        <taxon>Bacilli</taxon>
        <taxon>Bacillales</taxon>
        <taxon>Paenibacillaceae</taxon>
        <taxon>Paenibacillus</taxon>
    </lineage>
</organism>
<dbReference type="Proteomes" id="UP000838821">
    <property type="component" value="Unassembled WGS sequence"/>
</dbReference>
<feature type="transmembrane region" description="Helical" evidence="1">
    <location>
        <begin position="150"/>
        <end position="169"/>
    </location>
</feature>
<evidence type="ECO:0000313" key="4">
    <source>
        <dbReference type="Proteomes" id="UP000838821"/>
    </source>
</evidence>
<dbReference type="EMBL" id="CAKMMW010000003">
    <property type="protein sequence ID" value="CAH1199838.1"/>
    <property type="molecule type" value="Genomic_DNA"/>
</dbReference>
<dbReference type="InterPro" id="IPR016747">
    <property type="entry name" value="Phosphotransbutyrylase"/>
</dbReference>
<evidence type="ECO:0000259" key="2">
    <source>
        <dbReference type="Pfam" id="PF04892"/>
    </source>
</evidence>
<reference evidence="3" key="1">
    <citation type="submission" date="2022-01" db="EMBL/GenBank/DDBJ databases">
        <authorList>
            <person name="Criscuolo A."/>
        </authorList>
    </citation>
    <scope>NUCLEOTIDE SEQUENCE</scope>
    <source>
        <strain evidence="3">CIP111891</strain>
    </source>
</reference>
<comment type="caution">
    <text evidence="3">The sequence shown here is derived from an EMBL/GenBank/DDBJ whole genome shotgun (WGS) entry which is preliminary data.</text>
</comment>
<evidence type="ECO:0000256" key="1">
    <source>
        <dbReference type="SAM" id="Phobius"/>
    </source>
</evidence>
<proteinExistence type="predicted"/>
<dbReference type="PIRSF" id="PIRSF019083">
    <property type="entry name" value="UCP019083_VanZ"/>
    <property type="match status" value="1"/>
</dbReference>
<name>A0ABN8G934_9BACL</name>
<keyword evidence="1" id="KW-0472">Membrane</keyword>
<dbReference type="InterPro" id="IPR006976">
    <property type="entry name" value="VanZ-like"/>
</dbReference>
<accession>A0ABN8G934</accession>
<protein>
    <recommendedName>
        <fullName evidence="2">VanZ-like domain-containing protein</fullName>
    </recommendedName>
</protein>
<keyword evidence="1" id="KW-1133">Transmembrane helix</keyword>
<sequence>MSEKGAVMPKLTRSKTVFYVFLVAAILWMAFIYMKSAEPYQQQSLKPYLESKFSTEKLKEHIPKVKFTYDQQVISWQDPINLIEFFIRKAGHVSEYAVLALLWSIALLAKPVRMNIALISSFPISLLYAMSDEWHQSFVKDRTGHGIDVVVDGVGIVCALILIVVVVSIRNRIKSRRIS</sequence>
<feature type="transmembrane region" description="Helical" evidence="1">
    <location>
        <begin position="112"/>
        <end position="130"/>
    </location>
</feature>
<keyword evidence="1" id="KW-0812">Transmembrane</keyword>
<gene>
    <name evidence="3" type="ORF">PAECIP111891_01405</name>
</gene>
<dbReference type="NCBIfam" id="NF037970">
    <property type="entry name" value="vanZ_1"/>
    <property type="match status" value="1"/>
</dbReference>
<feature type="domain" description="VanZ-like" evidence="2">
    <location>
        <begin position="21"/>
        <end position="165"/>
    </location>
</feature>
<feature type="transmembrane region" description="Helical" evidence="1">
    <location>
        <begin position="16"/>
        <end position="34"/>
    </location>
</feature>
<dbReference type="Pfam" id="PF04892">
    <property type="entry name" value="VanZ"/>
    <property type="match status" value="1"/>
</dbReference>
<evidence type="ECO:0000313" key="3">
    <source>
        <dbReference type="EMBL" id="CAH1199838.1"/>
    </source>
</evidence>
<keyword evidence="4" id="KW-1185">Reference proteome</keyword>